<dbReference type="InterPro" id="IPR007527">
    <property type="entry name" value="Znf_SWIM"/>
</dbReference>
<reference evidence="4 5" key="1">
    <citation type="submission" date="2023-08" db="EMBL/GenBank/DDBJ databases">
        <title>Nocardioides seae sp. nov., a bacterium isolated from a soil.</title>
        <authorList>
            <person name="Wang X."/>
        </authorList>
    </citation>
    <scope>NUCLEOTIDE SEQUENCE [LARGE SCALE GENOMIC DNA]</scope>
    <source>
        <strain evidence="4 5">YZH12</strain>
    </source>
</reference>
<keyword evidence="1" id="KW-0479">Metal-binding</keyword>
<evidence type="ECO:0000256" key="1">
    <source>
        <dbReference type="PROSITE-ProRule" id="PRU00325"/>
    </source>
</evidence>
<feature type="domain" description="SWIM-type" evidence="3">
    <location>
        <begin position="121"/>
        <end position="156"/>
    </location>
</feature>
<keyword evidence="1" id="KW-0862">Zinc</keyword>
<organism evidence="4 5">
    <name type="scientific">Nocardioides imazamoxiresistens</name>
    <dbReference type="NCBI Taxonomy" id="3231893"/>
    <lineage>
        <taxon>Bacteria</taxon>
        <taxon>Bacillati</taxon>
        <taxon>Actinomycetota</taxon>
        <taxon>Actinomycetes</taxon>
        <taxon>Propionibacteriales</taxon>
        <taxon>Nocardioidaceae</taxon>
        <taxon>Nocardioides</taxon>
    </lineage>
</organism>
<dbReference type="PANTHER" id="PTHR38133">
    <property type="entry name" value="SLR1429 PROTEIN"/>
    <property type="match status" value="1"/>
</dbReference>
<comment type="caution">
    <text evidence="4">The sequence shown here is derived from an EMBL/GenBank/DDBJ whole genome shotgun (WGS) entry which is preliminary data.</text>
</comment>
<evidence type="ECO:0000256" key="2">
    <source>
        <dbReference type="SAM" id="MobiDB-lite"/>
    </source>
</evidence>
<protein>
    <recommendedName>
        <fullName evidence="3">SWIM-type domain-containing protein</fullName>
    </recommendedName>
</protein>
<evidence type="ECO:0000313" key="5">
    <source>
        <dbReference type="Proteomes" id="UP001268542"/>
    </source>
</evidence>
<gene>
    <name evidence="4" type="ORF">RDV89_08960</name>
</gene>
<evidence type="ECO:0000313" key="4">
    <source>
        <dbReference type="EMBL" id="MDT9593196.1"/>
    </source>
</evidence>
<dbReference type="EMBL" id="JAVYII010000003">
    <property type="protein sequence ID" value="MDT9593196.1"/>
    <property type="molecule type" value="Genomic_DNA"/>
</dbReference>
<keyword evidence="1" id="KW-0863">Zinc-finger</keyword>
<dbReference type="RefSeq" id="WP_315732630.1">
    <property type="nucleotide sequence ID" value="NZ_JAVYII010000003.1"/>
</dbReference>
<sequence length="229" mass="23688">MTEGRVTHPRIEARPRAGHRLWWGKAWQRAVEEASFAEADLRAAMRLARGGMVGGITVGAGSVLAAVREGDDAWTVTAEVPVLDDAALGALVEVVAAQSRRLADLAAGDLPHQLVEDAEEAGVELLPYGGELATTCTCGAPLDPCRHGLAVLVQVGWLQAADPFVLLALRGAARDELTRRVGELSAPAPGPTGSAGASPASDDEPDALDVATDAALRASRLLADLGIDP</sequence>
<dbReference type="PROSITE" id="PS50966">
    <property type="entry name" value="ZF_SWIM"/>
    <property type="match status" value="1"/>
</dbReference>
<accession>A0ABU3PWD5</accession>
<dbReference type="Proteomes" id="UP001268542">
    <property type="component" value="Unassembled WGS sequence"/>
</dbReference>
<keyword evidence="5" id="KW-1185">Reference proteome</keyword>
<feature type="compositionally biased region" description="Low complexity" evidence="2">
    <location>
        <begin position="185"/>
        <end position="200"/>
    </location>
</feature>
<dbReference type="PANTHER" id="PTHR38133:SF1">
    <property type="entry name" value="SLR1429 PROTEIN"/>
    <property type="match status" value="1"/>
</dbReference>
<feature type="region of interest" description="Disordered" evidence="2">
    <location>
        <begin position="182"/>
        <end position="208"/>
    </location>
</feature>
<name>A0ABU3PWD5_9ACTN</name>
<evidence type="ECO:0000259" key="3">
    <source>
        <dbReference type="PROSITE" id="PS50966"/>
    </source>
</evidence>
<proteinExistence type="predicted"/>